<evidence type="ECO:0000313" key="1">
    <source>
        <dbReference type="EMBL" id="USN14482.1"/>
    </source>
</evidence>
<dbReference type="EMBL" id="ON529855">
    <property type="protein sequence ID" value="USN14482.1"/>
    <property type="molecule type" value="Genomic_DNA"/>
</dbReference>
<reference evidence="1 2" key="1">
    <citation type="submission" date="2022-05" db="EMBL/GenBank/DDBJ databases">
        <authorList>
            <person name="Friedrich I."/>
            <person name="Poehlein A."/>
            <person name="Schneider D."/>
            <person name="Hertel R."/>
            <person name="Daniel R."/>
        </authorList>
    </citation>
    <scope>NUCLEOTIDE SEQUENCE [LARGE SCALE GENOMIC DNA]</scope>
</reference>
<evidence type="ECO:0000313" key="2">
    <source>
        <dbReference type="Proteomes" id="UP001057221"/>
    </source>
</evidence>
<dbReference type="Proteomes" id="UP001057221">
    <property type="component" value="Segment"/>
</dbReference>
<keyword evidence="2" id="KW-1185">Reference proteome</keyword>
<organism evidence="1 2">
    <name type="scientific">Brevundimonas phage vB_BpoS-Domovoi</name>
    <dbReference type="NCBI Taxonomy" id="2948598"/>
    <lineage>
        <taxon>Viruses</taxon>
        <taxon>Duplodnaviria</taxon>
        <taxon>Heunggongvirae</taxon>
        <taxon>Uroviricota</taxon>
        <taxon>Caudoviricetes</taxon>
        <taxon>Jeanschmidtviridae</taxon>
        <taxon>Marchewkavirus</taxon>
        <taxon>Marchewkavirus domovoi</taxon>
    </lineage>
</organism>
<accession>A0A9E7MRG4</accession>
<protein>
    <submittedName>
        <fullName evidence="1">Uncharacterized protein</fullName>
    </submittedName>
</protein>
<gene>
    <name evidence="1" type="ORF">DOMOVOI_00070</name>
</gene>
<name>A0A9E7MRG4_9CAUD</name>
<proteinExistence type="predicted"/>
<sequence>MFKLEIDTGNAAFDDDAKPGELARILRDLADKIENGADMGAVRDVNGNRVGRFDVNA</sequence>